<reference evidence="2 3" key="1">
    <citation type="submission" date="2021-01" db="EMBL/GenBank/DDBJ databases">
        <title>Biogeographic distribution of Paracoccus.</title>
        <authorList>
            <person name="Hollensteiner J."/>
            <person name="Leineberger J."/>
            <person name="Brinkhoff T."/>
            <person name="Daniel R."/>
        </authorList>
    </citation>
    <scope>NUCLEOTIDE SEQUENCE [LARGE SCALE GENOMIC DNA]</scope>
    <source>
        <strain evidence="2 3">LMG25392</strain>
    </source>
</reference>
<proteinExistence type="predicted"/>
<organism evidence="2 3">
    <name type="scientific">Paracoccus stylophorae</name>
    <dbReference type="NCBI Taxonomy" id="659350"/>
    <lineage>
        <taxon>Bacteria</taxon>
        <taxon>Pseudomonadati</taxon>
        <taxon>Pseudomonadota</taxon>
        <taxon>Alphaproteobacteria</taxon>
        <taxon>Rhodobacterales</taxon>
        <taxon>Paracoccaceae</taxon>
        <taxon>Paracoccus</taxon>
    </lineage>
</organism>
<evidence type="ECO:0000313" key="2">
    <source>
        <dbReference type="EMBL" id="WCR12560.1"/>
    </source>
</evidence>
<dbReference type="InterPro" id="IPR013096">
    <property type="entry name" value="Cupin_2"/>
</dbReference>
<dbReference type="InterPro" id="IPR052538">
    <property type="entry name" value="Flavonoid_dioxygenase-like"/>
</dbReference>
<dbReference type="EMBL" id="CP067134">
    <property type="protein sequence ID" value="WCR12560.1"/>
    <property type="molecule type" value="Genomic_DNA"/>
</dbReference>
<feature type="domain" description="Cupin type-2" evidence="1">
    <location>
        <begin position="37"/>
        <end position="105"/>
    </location>
</feature>
<dbReference type="Gene3D" id="2.60.120.10">
    <property type="entry name" value="Jelly Rolls"/>
    <property type="match status" value="1"/>
</dbReference>
<evidence type="ECO:0000313" key="3">
    <source>
        <dbReference type="Proteomes" id="UP001218412"/>
    </source>
</evidence>
<dbReference type="Proteomes" id="UP001218412">
    <property type="component" value="Chromosome"/>
</dbReference>
<evidence type="ECO:0000259" key="1">
    <source>
        <dbReference type="Pfam" id="PF07883"/>
    </source>
</evidence>
<dbReference type="CDD" id="cd02208">
    <property type="entry name" value="cupin_RmlC-like"/>
    <property type="match status" value="1"/>
</dbReference>
<dbReference type="InterPro" id="IPR011051">
    <property type="entry name" value="RmlC_Cupin_sf"/>
</dbReference>
<dbReference type="PANTHER" id="PTHR43346">
    <property type="entry name" value="LIGAND BINDING DOMAIN PROTEIN, PUTATIVE (AFU_ORTHOLOGUE AFUA_6G14370)-RELATED"/>
    <property type="match status" value="1"/>
</dbReference>
<dbReference type="InterPro" id="IPR014710">
    <property type="entry name" value="RmlC-like_jellyroll"/>
</dbReference>
<dbReference type="Pfam" id="PF07883">
    <property type="entry name" value="Cupin_2"/>
    <property type="match status" value="1"/>
</dbReference>
<name>A0ABY7SZQ8_9RHOB</name>
<dbReference type="SUPFAM" id="SSF51182">
    <property type="entry name" value="RmlC-like cupins"/>
    <property type="match status" value="1"/>
</dbReference>
<gene>
    <name evidence="2" type="ORF">JHW45_09640</name>
</gene>
<protein>
    <submittedName>
        <fullName evidence="2">Cupin domain-containing protein</fullName>
    </submittedName>
</protein>
<accession>A0ABY7SZQ8</accession>
<sequence>MTAGITRATEGVQGISWNILGQIYVPKQVSDAAMSWHATFPQGTFVPPHIHPTQDEFLYILDGCFDLLLDGAEHRAVPGDLVRLPMGVPHGIFNKSDTDIKCLFWVSPTRRLFDLFWALHNLGPDANPAEVVAVSAAHEVDFLPPPEDADPQDAEPA</sequence>
<keyword evidence="3" id="KW-1185">Reference proteome</keyword>
<dbReference type="PANTHER" id="PTHR43346:SF1">
    <property type="entry name" value="QUERCETIN 2,3-DIOXYGENASE-RELATED"/>
    <property type="match status" value="1"/>
</dbReference>